<dbReference type="EMBL" id="JAGPXC010000010">
    <property type="protein sequence ID" value="KAH6646161.1"/>
    <property type="molecule type" value="Genomic_DNA"/>
</dbReference>
<evidence type="ECO:0000256" key="6">
    <source>
        <dbReference type="ARBA" id="ARBA00022837"/>
    </source>
</evidence>
<reference evidence="9" key="1">
    <citation type="journal article" date="2021" name="Nat. Commun.">
        <title>Genetic determinants of endophytism in the Arabidopsis root mycobiome.</title>
        <authorList>
            <person name="Mesny F."/>
            <person name="Miyauchi S."/>
            <person name="Thiergart T."/>
            <person name="Pickel B."/>
            <person name="Atanasova L."/>
            <person name="Karlsson M."/>
            <person name="Huettel B."/>
            <person name="Barry K.W."/>
            <person name="Haridas S."/>
            <person name="Chen C."/>
            <person name="Bauer D."/>
            <person name="Andreopoulos W."/>
            <person name="Pangilinan J."/>
            <person name="LaButti K."/>
            <person name="Riley R."/>
            <person name="Lipzen A."/>
            <person name="Clum A."/>
            <person name="Drula E."/>
            <person name="Henrissat B."/>
            <person name="Kohler A."/>
            <person name="Grigoriev I.V."/>
            <person name="Martin F.M."/>
            <person name="Hacquard S."/>
        </authorList>
    </citation>
    <scope>NUCLEOTIDE SEQUENCE</scope>
    <source>
        <strain evidence="9">MPI-SDFR-AT-0073</strain>
    </source>
</reference>
<protein>
    <recommendedName>
        <fullName evidence="8">Carboxylic ester hydrolase</fullName>
        <ecNumber evidence="8">3.1.1.-</ecNumber>
    </recommendedName>
</protein>
<evidence type="ECO:0000256" key="1">
    <source>
        <dbReference type="ARBA" id="ARBA00006249"/>
    </source>
</evidence>
<dbReference type="EC" id="3.1.1.-" evidence="8"/>
<evidence type="ECO:0000313" key="10">
    <source>
        <dbReference type="Proteomes" id="UP000758603"/>
    </source>
</evidence>
<dbReference type="Gene3D" id="3.40.50.1820">
    <property type="entry name" value="alpha/beta hydrolase"/>
    <property type="match status" value="1"/>
</dbReference>
<keyword evidence="10" id="KW-1185">Reference proteome</keyword>
<evidence type="ECO:0000256" key="3">
    <source>
        <dbReference type="ARBA" id="ARBA00022723"/>
    </source>
</evidence>
<gene>
    <name evidence="9" type="ORF">BKA67DRAFT_664017</name>
</gene>
<keyword evidence="7" id="KW-1015">Disulfide bond</keyword>
<evidence type="ECO:0000256" key="8">
    <source>
        <dbReference type="RuleBase" id="RU361238"/>
    </source>
</evidence>
<name>A0A9P8UC21_9PEZI</name>
<comment type="caution">
    <text evidence="9">The sequence shown here is derived from an EMBL/GenBank/DDBJ whole genome shotgun (WGS) entry which is preliminary data.</text>
</comment>
<comment type="similarity">
    <text evidence="1 8">Belongs to the tannase family.</text>
</comment>
<evidence type="ECO:0000256" key="7">
    <source>
        <dbReference type="ARBA" id="ARBA00023157"/>
    </source>
</evidence>
<keyword evidence="3" id="KW-0479">Metal-binding</keyword>
<accession>A0A9P8UC21</accession>
<dbReference type="Proteomes" id="UP000758603">
    <property type="component" value="Unassembled WGS sequence"/>
</dbReference>
<organism evidence="9 10">
    <name type="scientific">Truncatella angustata</name>
    <dbReference type="NCBI Taxonomy" id="152316"/>
    <lineage>
        <taxon>Eukaryota</taxon>
        <taxon>Fungi</taxon>
        <taxon>Dikarya</taxon>
        <taxon>Ascomycota</taxon>
        <taxon>Pezizomycotina</taxon>
        <taxon>Sordariomycetes</taxon>
        <taxon>Xylariomycetidae</taxon>
        <taxon>Amphisphaeriales</taxon>
        <taxon>Sporocadaceae</taxon>
        <taxon>Truncatella</taxon>
    </lineage>
</organism>
<dbReference type="Pfam" id="PF07519">
    <property type="entry name" value="Tannase"/>
    <property type="match status" value="1"/>
</dbReference>
<keyword evidence="4" id="KW-0732">Signal</keyword>
<keyword evidence="5 8" id="KW-0378">Hydrolase</keyword>
<evidence type="ECO:0000256" key="4">
    <source>
        <dbReference type="ARBA" id="ARBA00022729"/>
    </source>
</evidence>
<dbReference type="GO" id="GO:0046872">
    <property type="term" value="F:metal ion binding"/>
    <property type="evidence" value="ECO:0007669"/>
    <property type="project" value="UniProtKB-KW"/>
</dbReference>
<dbReference type="GO" id="GO:0030600">
    <property type="term" value="F:feruloyl esterase activity"/>
    <property type="evidence" value="ECO:0007669"/>
    <property type="project" value="UniProtKB-ARBA"/>
</dbReference>
<sequence>MNTSISISPLLCAASTFETPDVFGVKFLALEALRVDNFSRYVSDEEYFHNPEVFVENVTFCNITVTYTHPGQQDTVVVEAWLPLPWNGRLQAVGSGGWTAGRTQLSYSMMSGAVGAGYATVTTDAGLGTSQAPMNWALHSPGTVNLNALQNLASVSLNEQALIGKHLTKSLYGESPKFSYFNGCSQGGRQGIQLAQRYPDAYDGIAAATPAIYWPQFFQAMLWPQLVMNELGEYPRTCELDFLQSAVINKCDADDGIVDGIIMDPDSCEFDPLELVGTPFYCNETGGDHEISNAGARVAQAYQAGAHGPDGEFLWYGPHWGANLTQTIFGTPGLAATDCTDEKCTGKPFMFSLFWMKFFATKNPSWSLDGVTRKEYARIFRLAVQEFTSIYGTADPDLSLFQEAGGKMITYHGLSDDITPSKNTQHYYKEVLKIMPDAHGFFRYFEVPGLGHCYGGNGGQPTHAFEALRDWVENGKAPDNIAIDVPRHGQAQRRVICPFPQKVRVKAGGEEDDPDTFYCS</sequence>
<dbReference type="AlphaFoldDB" id="A0A9P8UC21"/>
<dbReference type="PANTHER" id="PTHR33938">
    <property type="entry name" value="FERULOYL ESTERASE B-RELATED"/>
    <property type="match status" value="1"/>
</dbReference>
<evidence type="ECO:0000256" key="5">
    <source>
        <dbReference type="ARBA" id="ARBA00022801"/>
    </source>
</evidence>
<keyword evidence="2" id="KW-0719">Serine esterase</keyword>
<dbReference type="GeneID" id="70137190"/>
<dbReference type="InterPro" id="IPR029058">
    <property type="entry name" value="AB_hydrolase_fold"/>
</dbReference>
<dbReference type="InterPro" id="IPR011118">
    <property type="entry name" value="Tannase/feruloyl_esterase"/>
</dbReference>
<evidence type="ECO:0000313" key="9">
    <source>
        <dbReference type="EMBL" id="KAH6646161.1"/>
    </source>
</evidence>
<proteinExistence type="inferred from homology"/>
<evidence type="ECO:0000256" key="2">
    <source>
        <dbReference type="ARBA" id="ARBA00022487"/>
    </source>
</evidence>
<keyword evidence="6" id="KW-0106">Calcium</keyword>
<dbReference type="OrthoDB" id="3039123at2759"/>
<dbReference type="PANTHER" id="PTHR33938:SF13">
    <property type="entry name" value="CARBOXYLIC ESTER HYDROLASE"/>
    <property type="match status" value="1"/>
</dbReference>
<dbReference type="RefSeq" id="XP_045952675.1">
    <property type="nucleotide sequence ID" value="XM_046108299.1"/>
</dbReference>
<dbReference type="SUPFAM" id="SSF53474">
    <property type="entry name" value="alpha/beta-Hydrolases"/>
    <property type="match status" value="1"/>
</dbReference>